<organism evidence="5 6">
    <name type="scientific">Planococcus plakortidis</name>
    <dbReference type="NCBI Taxonomy" id="1038856"/>
    <lineage>
        <taxon>Bacteria</taxon>
        <taxon>Bacillati</taxon>
        <taxon>Bacillota</taxon>
        <taxon>Bacilli</taxon>
        <taxon>Bacillales</taxon>
        <taxon>Caryophanaceae</taxon>
        <taxon>Planococcus</taxon>
    </lineage>
</organism>
<dbReference type="PANTHER" id="PTHR43658:SF8">
    <property type="entry name" value="17-BETA-HYDROXYSTEROID DEHYDROGENASE 14-RELATED"/>
    <property type="match status" value="1"/>
</dbReference>
<dbReference type="SMART" id="SM00822">
    <property type="entry name" value="PKS_KR"/>
    <property type="match status" value="1"/>
</dbReference>
<dbReference type="GO" id="GO:0016491">
    <property type="term" value="F:oxidoreductase activity"/>
    <property type="evidence" value="ECO:0007669"/>
    <property type="project" value="UniProtKB-KW"/>
</dbReference>
<feature type="domain" description="Ketoreductase" evidence="4">
    <location>
        <begin position="6"/>
        <end position="193"/>
    </location>
</feature>
<dbReference type="Proteomes" id="UP000092650">
    <property type="component" value="Chromosome"/>
</dbReference>
<protein>
    <submittedName>
        <fullName evidence="5">3-hydroxyacyl-CoA dehydrogenase</fullName>
    </submittedName>
</protein>
<dbReference type="OrthoDB" id="9794138at2"/>
<keyword evidence="2" id="KW-0560">Oxidoreductase</keyword>
<evidence type="ECO:0000313" key="6">
    <source>
        <dbReference type="Proteomes" id="UP000092650"/>
    </source>
</evidence>
<dbReference type="InterPro" id="IPR057326">
    <property type="entry name" value="KR_dom"/>
</dbReference>
<dbReference type="FunFam" id="3.40.50.720:FF:000215">
    <property type="entry name" value="3-hydroxyacyl-CoA dehydrogenase type-2"/>
    <property type="match status" value="1"/>
</dbReference>
<name>A0A1C7EEI1_9BACL</name>
<sequence length="256" mass="27065">MDFSKVRAIVTGGASGLGEATVRHIAQNGGRAVIFDLNESRARSVMGDFGERQVEYFETDVTNALQVEENVEKAVEKLGAINLLVNCAGIGTPGKVVSKGKPLALDRFEKVIQVNLVGSFNVLRAVAAAMQTNEPNENGERGVIISTASVAAFEGQIGQAAYSASKGGIVSMTLPIARELARDGIRVMAIAPGLMKTPMFDGLPESAIASLSAAVPFPARLGRPAEYAKLVESIFENPLLNGEVIRLDGAIRMQPK</sequence>
<dbReference type="PROSITE" id="PS00061">
    <property type="entry name" value="ADH_SHORT"/>
    <property type="match status" value="1"/>
</dbReference>
<keyword evidence="6" id="KW-1185">Reference proteome</keyword>
<reference evidence="5" key="1">
    <citation type="submission" date="2016-10" db="EMBL/GenBank/DDBJ databases">
        <authorList>
            <person name="See-Too W.S."/>
        </authorList>
    </citation>
    <scope>NUCLEOTIDE SEQUENCE [LARGE SCALE GENOMIC DNA]</scope>
    <source>
        <strain evidence="5">DSM 23997</strain>
    </source>
</reference>
<dbReference type="EMBL" id="CP016539">
    <property type="protein sequence ID" value="ANU21787.1"/>
    <property type="molecule type" value="Genomic_DNA"/>
</dbReference>
<dbReference type="KEGG" id="ppla:BBI15_14180"/>
<proteinExistence type="inferred from homology"/>
<dbReference type="Gene3D" id="3.40.50.720">
    <property type="entry name" value="NAD(P)-binding Rossmann-like Domain"/>
    <property type="match status" value="1"/>
</dbReference>
<evidence type="ECO:0000313" key="5">
    <source>
        <dbReference type="EMBL" id="ANU21787.1"/>
    </source>
</evidence>
<dbReference type="PANTHER" id="PTHR43658">
    <property type="entry name" value="SHORT-CHAIN DEHYDROGENASE/REDUCTASE"/>
    <property type="match status" value="1"/>
</dbReference>
<evidence type="ECO:0000259" key="4">
    <source>
        <dbReference type="SMART" id="SM00822"/>
    </source>
</evidence>
<comment type="similarity">
    <text evidence="1 3">Belongs to the short-chain dehydrogenases/reductases (SDR) family.</text>
</comment>
<dbReference type="STRING" id="1038856.BBI15_14180"/>
<dbReference type="PRINTS" id="PR00081">
    <property type="entry name" value="GDHRDH"/>
</dbReference>
<dbReference type="InterPro" id="IPR020904">
    <property type="entry name" value="Sc_DH/Rdtase_CS"/>
</dbReference>
<dbReference type="CDD" id="cd05371">
    <property type="entry name" value="HSD10-like_SDR_c"/>
    <property type="match status" value="1"/>
</dbReference>
<dbReference type="RefSeq" id="WP_068872672.1">
    <property type="nucleotide sequence ID" value="NZ_CP016539.2"/>
</dbReference>
<evidence type="ECO:0000256" key="1">
    <source>
        <dbReference type="ARBA" id="ARBA00006484"/>
    </source>
</evidence>
<evidence type="ECO:0000256" key="2">
    <source>
        <dbReference type="ARBA" id="ARBA00023002"/>
    </source>
</evidence>
<dbReference type="SUPFAM" id="SSF51735">
    <property type="entry name" value="NAD(P)-binding Rossmann-fold domains"/>
    <property type="match status" value="1"/>
</dbReference>
<evidence type="ECO:0000256" key="3">
    <source>
        <dbReference type="RuleBase" id="RU000363"/>
    </source>
</evidence>
<dbReference type="PRINTS" id="PR00080">
    <property type="entry name" value="SDRFAMILY"/>
</dbReference>
<dbReference type="InterPro" id="IPR002347">
    <property type="entry name" value="SDR_fam"/>
</dbReference>
<accession>A0A1C7EEI1</accession>
<dbReference type="Pfam" id="PF00106">
    <property type="entry name" value="adh_short"/>
    <property type="match status" value="1"/>
</dbReference>
<dbReference type="InterPro" id="IPR036291">
    <property type="entry name" value="NAD(P)-bd_dom_sf"/>
</dbReference>
<dbReference type="AlphaFoldDB" id="A0A1C7EEI1"/>
<gene>
    <name evidence="5" type="ORF">BBI15_14180</name>
</gene>